<keyword evidence="1" id="KW-0472">Membrane</keyword>
<comment type="caution">
    <text evidence="2">The sequence shown here is derived from an EMBL/GenBank/DDBJ whole genome shotgun (WGS) entry which is preliminary data.</text>
</comment>
<proteinExistence type="predicted"/>
<accession>A0ABQ8QPS9</accession>
<reference evidence="2" key="1">
    <citation type="submission" date="2022-08" db="EMBL/GenBank/DDBJ databases">
        <authorList>
            <consortium name="DOE Joint Genome Institute"/>
            <person name="Min B."/>
            <person name="Riley R."/>
            <person name="Sierra-Patev S."/>
            <person name="Naranjo-Ortiz M."/>
            <person name="Looney B."/>
            <person name="Konkel Z."/>
            <person name="Slot J.C."/>
            <person name="Sakamoto Y."/>
            <person name="Steenwyk J.L."/>
            <person name="Rokas A."/>
            <person name="Carro J."/>
            <person name="Camarero S."/>
            <person name="Ferreira P."/>
            <person name="Molpeceres G."/>
            <person name="Ruiz-Duenas F.J."/>
            <person name="Serrano A."/>
            <person name="Henrissat B."/>
            <person name="Drula E."/>
            <person name="Hughes K.W."/>
            <person name="Mata J.L."/>
            <person name="Ishikawa N.K."/>
            <person name="Vargas-Isla R."/>
            <person name="Ushijima S."/>
            <person name="Smith C.A."/>
            <person name="Ahrendt S."/>
            <person name="Andreopoulos W."/>
            <person name="He G."/>
            <person name="Labutti K."/>
            <person name="Lipzen A."/>
            <person name="Ng V."/>
            <person name="Sandor L."/>
            <person name="Barry K."/>
            <person name="Martinez A.T."/>
            <person name="Xiao Y."/>
            <person name="Gibbons J.G."/>
            <person name="Terashima K."/>
            <person name="Hibbett D.S."/>
            <person name="Grigoriev I.V."/>
        </authorList>
    </citation>
    <scope>NUCLEOTIDE SEQUENCE</scope>
    <source>
        <strain evidence="2">TFB10827</strain>
    </source>
</reference>
<keyword evidence="3" id="KW-1185">Reference proteome</keyword>
<evidence type="ECO:0000313" key="2">
    <source>
        <dbReference type="EMBL" id="KAJ4000526.1"/>
    </source>
</evidence>
<dbReference type="Proteomes" id="UP001163828">
    <property type="component" value="Unassembled WGS sequence"/>
</dbReference>
<gene>
    <name evidence="2" type="ORF">F5050DRAFT_1730304</name>
</gene>
<evidence type="ECO:0000256" key="1">
    <source>
        <dbReference type="SAM" id="Phobius"/>
    </source>
</evidence>
<keyword evidence="1" id="KW-1133">Transmembrane helix</keyword>
<organism evidence="2 3">
    <name type="scientific">Lentinula boryana</name>
    <dbReference type="NCBI Taxonomy" id="40481"/>
    <lineage>
        <taxon>Eukaryota</taxon>
        <taxon>Fungi</taxon>
        <taxon>Dikarya</taxon>
        <taxon>Basidiomycota</taxon>
        <taxon>Agaricomycotina</taxon>
        <taxon>Agaricomycetes</taxon>
        <taxon>Agaricomycetidae</taxon>
        <taxon>Agaricales</taxon>
        <taxon>Marasmiineae</taxon>
        <taxon>Omphalotaceae</taxon>
        <taxon>Lentinula</taxon>
    </lineage>
</organism>
<evidence type="ECO:0000313" key="3">
    <source>
        <dbReference type="Proteomes" id="UP001163828"/>
    </source>
</evidence>
<feature type="transmembrane region" description="Helical" evidence="1">
    <location>
        <begin position="6"/>
        <end position="29"/>
    </location>
</feature>
<feature type="transmembrane region" description="Helical" evidence="1">
    <location>
        <begin position="36"/>
        <end position="59"/>
    </location>
</feature>
<dbReference type="EMBL" id="MU790520">
    <property type="protein sequence ID" value="KAJ4000526.1"/>
    <property type="molecule type" value="Genomic_DNA"/>
</dbReference>
<name>A0ABQ8QPS9_9AGAR</name>
<sequence>MDVLWFVIICTLMEVIPTLCSYLFLFFVIDHMLISFFSMFIAFTRLGTSTPGCLFSLYFSLHLFSHFPRRGFAYTTAYPYTAALPTFTVGYPCVHHSTCNT</sequence>
<keyword evidence="1" id="KW-0812">Transmembrane</keyword>
<protein>
    <submittedName>
        <fullName evidence="2">Uncharacterized protein</fullName>
    </submittedName>
</protein>